<name>A0A948WZ38_9BACT</name>
<comment type="caution">
    <text evidence="4">The sequence shown here is derived from an EMBL/GenBank/DDBJ whole genome shotgun (WGS) entry which is preliminary data.</text>
</comment>
<dbReference type="PANTHER" id="PTHR37813:SF1">
    <property type="entry name" value="FELS-2 PROPHAGE PROTEIN"/>
    <property type="match status" value="1"/>
</dbReference>
<proteinExistence type="predicted"/>
<sequence>MAINETATVEVKVNGEEAKQELKSLESIASGLKKELAEAYNAGDKSKIKQVTSELRKTEAQIKTLKRDTTALTEVMNNLDKATPKELRATLTAINKQLNSGYIKRGSAEWKMYQQQAKLVTAELQKIKMETMETTSWLERMNNGITKWGGMIATGAAALTGVSFTINKLRNNRDDKEEAQAELKALTGLDDDSIQWLTRQAEILSTSMEESGLRIRQSSDEILQAYMLIGSKKPELLGNKEALNAVTVEAMRLAAAAKIDLKDAVTATTISLNMYGESADQAAKYVNVLAAGSKEGAADVSAQAATIKNAGVAAASAGVSIEQLQGTIQTLAEKGVEAEVAGTALRKFFLVLQTGPDETNPKVVGLQTALENLNKKGMTAGDIQKMFGEEAYTAASILIQNVDAVDRYTQAVTNTNIAVEQAAINSDTNRAKLEQHKNAIKEAGIELAERLNPSIMTLSSLTTKIITVLPKLIDFAIEYRTVIITSTAAIGAYTIAVNAATIKTKLYDTWTKVATTSTAAFNKVLKLNPAGLIIGGITALGTYLITKLVPNTDKATEAQRRYNEELQRTQEELKRYQDIEDRYKNINNLNDRQKQTLKQDAQTELANVEDKLTKETIAYQKYYAEQKKIIMERNDVDESQRQALLKSLSNQAEEKADELEYLLKREATLKDIISKIPDSEPVKTTAGGTGDDKDKPSAVEIATKAETERYYEELSQLKKSYLNSDTMTQKDYQALSEDLERQHLEKMLEIVGLEPEKRRQIQDKLLEMQIQYKEQCKQLDEQEKEENSELAFTKLEKEAQLKLDAAAQNHYAGLSSEREYHQLLLDIQNEYYNQVLSSTEISEEKKAEIMDRIQRDSLEKSRRNYEENQAKIREQLSFAQGIGQQFGEAFAEMLTDSETSLGDFMKATLGIILDSLQKMMIAYIAETQMKNIATLGFLGLAKAAAEIALITAAFQTAKAVINGFEEGGYTGYGKHDEPKGIVHAGEFVANRYAVSNPSVRPVLDLIDRAQKNNTIGSLTAKDVSAVISGVSSTTNNTYYQQAAPVDNGMSAVMLEAVKVMGALNKRLNEPIYTYTKATGKMGINEAQELVTKMKNNASRRIRL</sequence>
<accession>A0A948WZ38</accession>
<reference evidence="4" key="1">
    <citation type="journal article" date="2021" name="PeerJ">
        <title>Extensive microbial diversity within the chicken gut microbiome revealed by metagenomics and culture.</title>
        <authorList>
            <person name="Gilroy R."/>
            <person name="Ravi A."/>
            <person name="Getino M."/>
            <person name="Pursley I."/>
            <person name="Horton D.L."/>
            <person name="Alikhan N.F."/>
            <person name="Baker D."/>
            <person name="Gharbi K."/>
            <person name="Hall N."/>
            <person name="Watson M."/>
            <person name="Adriaenssens E.M."/>
            <person name="Foster-Nyarko E."/>
            <person name="Jarju S."/>
            <person name="Secka A."/>
            <person name="Antonio M."/>
            <person name="Oren A."/>
            <person name="Chaudhuri R.R."/>
            <person name="La Ragione R."/>
            <person name="Hildebrand F."/>
            <person name="Pallen M.J."/>
        </authorList>
    </citation>
    <scope>NUCLEOTIDE SEQUENCE</scope>
    <source>
        <strain evidence="4">G4-2901</strain>
    </source>
</reference>
<dbReference type="EMBL" id="JAHLFW010000063">
    <property type="protein sequence ID" value="MBU3838048.1"/>
    <property type="molecule type" value="Genomic_DNA"/>
</dbReference>
<feature type="coiled-coil region" evidence="2">
    <location>
        <begin position="765"/>
        <end position="796"/>
    </location>
</feature>
<keyword evidence="1" id="KW-1188">Viral release from host cell</keyword>
<evidence type="ECO:0000313" key="4">
    <source>
        <dbReference type="EMBL" id="MBU3838048.1"/>
    </source>
</evidence>
<organism evidence="4 5">
    <name type="scientific">Candidatus Phocaeicola faecigallinarum</name>
    <dbReference type="NCBI Taxonomy" id="2838732"/>
    <lineage>
        <taxon>Bacteria</taxon>
        <taxon>Pseudomonadati</taxon>
        <taxon>Bacteroidota</taxon>
        <taxon>Bacteroidia</taxon>
        <taxon>Bacteroidales</taxon>
        <taxon>Bacteroidaceae</taxon>
        <taxon>Phocaeicola</taxon>
    </lineage>
</organism>
<reference evidence="4" key="2">
    <citation type="submission" date="2021-04" db="EMBL/GenBank/DDBJ databases">
        <authorList>
            <person name="Gilroy R."/>
        </authorList>
    </citation>
    <scope>NUCLEOTIDE SEQUENCE</scope>
    <source>
        <strain evidence="4">G4-2901</strain>
    </source>
</reference>
<dbReference type="AlphaFoldDB" id="A0A948WZ38"/>
<dbReference type="Pfam" id="PF10145">
    <property type="entry name" value="PhageMin_Tail"/>
    <property type="match status" value="1"/>
</dbReference>
<dbReference type="NCBIfam" id="TIGR01760">
    <property type="entry name" value="tape_meas_TP901"/>
    <property type="match status" value="1"/>
</dbReference>
<evidence type="ECO:0000313" key="5">
    <source>
        <dbReference type="Proteomes" id="UP000783796"/>
    </source>
</evidence>
<protein>
    <submittedName>
        <fullName evidence="4">Phage tail tape measure protein</fullName>
    </submittedName>
</protein>
<feature type="domain" description="Phage tail tape measure protein" evidence="3">
    <location>
        <begin position="210"/>
        <end position="391"/>
    </location>
</feature>
<dbReference type="PANTHER" id="PTHR37813">
    <property type="entry name" value="FELS-2 PROPHAGE PROTEIN"/>
    <property type="match status" value="1"/>
</dbReference>
<feature type="coiled-coil region" evidence="2">
    <location>
        <begin position="15"/>
        <end position="68"/>
    </location>
</feature>
<gene>
    <name evidence="4" type="ORF">H9777_06995</name>
</gene>
<keyword evidence="2" id="KW-0175">Coiled coil</keyword>
<evidence type="ECO:0000259" key="3">
    <source>
        <dbReference type="Pfam" id="PF10145"/>
    </source>
</evidence>
<evidence type="ECO:0000256" key="1">
    <source>
        <dbReference type="ARBA" id="ARBA00022612"/>
    </source>
</evidence>
<feature type="coiled-coil region" evidence="2">
    <location>
        <begin position="552"/>
        <end position="618"/>
    </location>
</feature>
<dbReference type="Proteomes" id="UP000783796">
    <property type="component" value="Unassembled WGS sequence"/>
</dbReference>
<dbReference type="InterPro" id="IPR010090">
    <property type="entry name" value="Phage_tape_meas"/>
</dbReference>
<evidence type="ECO:0000256" key="2">
    <source>
        <dbReference type="SAM" id="Coils"/>
    </source>
</evidence>